<name>A0A6C0LBP4_9ZZZZ</name>
<protein>
    <submittedName>
        <fullName evidence="1">Uncharacterized protein</fullName>
    </submittedName>
</protein>
<reference evidence="1" key="1">
    <citation type="journal article" date="2020" name="Nature">
        <title>Giant virus diversity and host interactions through global metagenomics.</title>
        <authorList>
            <person name="Schulz F."/>
            <person name="Roux S."/>
            <person name="Paez-Espino D."/>
            <person name="Jungbluth S."/>
            <person name="Walsh D.A."/>
            <person name="Denef V.J."/>
            <person name="McMahon K.D."/>
            <person name="Konstantinidis K.T."/>
            <person name="Eloe-Fadrosh E.A."/>
            <person name="Kyrpides N.C."/>
            <person name="Woyke T."/>
        </authorList>
    </citation>
    <scope>NUCLEOTIDE SEQUENCE</scope>
    <source>
        <strain evidence="1">GVMAG-M-3300027770-73</strain>
    </source>
</reference>
<organism evidence="1">
    <name type="scientific">viral metagenome</name>
    <dbReference type="NCBI Taxonomy" id="1070528"/>
    <lineage>
        <taxon>unclassified sequences</taxon>
        <taxon>metagenomes</taxon>
        <taxon>organismal metagenomes</taxon>
    </lineage>
</organism>
<accession>A0A6C0LBP4</accession>
<sequence>MKTTEQFIVEAKQIHGDRYDYSKVEYKKGKENIIIICKEHGVFLQTPKNHLKKQNCPKCAGVYKRTQNDFINEASIIHNEKYDYSLVKYTRVLNKVIIICRKHGEFLQTPTGHLRGAGCKKCATEIEHNKQRSNTEEFIGKAKIIHKDIYDYSKTTYIDVKTNITIVCKVHEEFIQRPNNHLTGAGCPKCSGVYRQNHNEFIEKAKELYGDIYDYSNVDYRTVDTNIEIVCKKHGNFYKTPYHHVNRSQGCPKCCLHKKYSKIQIEWLNFTSKFYNIIIQTGDNDIEYRIPNSNYNADGFCISTNTIYEFHGDFWHGNPKKYNENTYNPISKKTFGELYQKTLEREQQIRDLGYNLVVMWEYDWNNINKSIKILQRKFRFIHH</sequence>
<evidence type="ECO:0000313" key="1">
    <source>
        <dbReference type="EMBL" id="QHU28389.1"/>
    </source>
</evidence>
<dbReference type="AlphaFoldDB" id="A0A6C0LBP4"/>
<dbReference type="Gene3D" id="3.40.960.10">
    <property type="entry name" value="VSR Endonuclease"/>
    <property type="match status" value="1"/>
</dbReference>
<dbReference type="EMBL" id="MN740472">
    <property type="protein sequence ID" value="QHU28389.1"/>
    <property type="molecule type" value="Genomic_DNA"/>
</dbReference>
<proteinExistence type="predicted"/>